<dbReference type="InterPro" id="IPR025161">
    <property type="entry name" value="IS402-like_dom"/>
</dbReference>
<dbReference type="EMBL" id="UAQP01000014">
    <property type="protein sequence ID" value="SPU54928.1"/>
    <property type="molecule type" value="Genomic_DNA"/>
</dbReference>
<evidence type="ECO:0000313" key="2">
    <source>
        <dbReference type="EMBL" id="SPU54928.1"/>
    </source>
</evidence>
<accession>A0A2X1BEQ8</accession>
<feature type="domain" description="Insertion element IS402-like" evidence="1">
    <location>
        <begin position="26"/>
        <end position="66"/>
    </location>
</feature>
<dbReference type="PANTHER" id="PTHR46637:SF1">
    <property type="entry name" value="BLL5188 PROTEIN"/>
    <property type="match status" value="1"/>
</dbReference>
<protein>
    <submittedName>
        <fullName evidence="2">Transposase and inactivated derivatives</fullName>
    </submittedName>
</protein>
<dbReference type="PANTHER" id="PTHR46637">
    <property type="entry name" value="TIS1421-TRANSPOSASE PROTEIN A"/>
    <property type="match status" value="1"/>
</dbReference>
<organism evidence="2 3">
    <name type="scientific">Brevundimonas vesicularis</name>
    <name type="common">Pseudomonas vesicularis</name>
    <dbReference type="NCBI Taxonomy" id="41276"/>
    <lineage>
        <taxon>Bacteria</taxon>
        <taxon>Pseudomonadati</taxon>
        <taxon>Pseudomonadota</taxon>
        <taxon>Alphaproteobacteria</taxon>
        <taxon>Caulobacterales</taxon>
        <taxon>Caulobacteraceae</taxon>
        <taxon>Brevundimonas</taxon>
    </lineage>
</organism>
<reference evidence="2 3" key="1">
    <citation type="submission" date="2018-06" db="EMBL/GenBank/DDBJ databases">
        <authorList>
            <consortium name="Pathogen Informatics"/>
            <person name="Doyle S."/>
        </authorList>
    </citation>
    <scope>NUCLEOTIDE SEQUENCE [LARGE SCALE GENOMIC DNA]</scope>
    <source>
        <strain evidence="2 3">NCTC11166</strain>
    </source>
</reference>
<dbReference type="InterPro" id="IPR052909">
    <property type="entry name" value="Transposase_6_like"/>
</dbReference>
<name>A0A2X1BEQ8_BREVE</name>
<dbReference type="AlphaFoldDB" id="A0A2X1BEQ8"/>
<evidence type="ECO:0000259" key="1">
    <source>
        <dbReference type="Pfam" id="PF13340"/>
    </source>
</evidence>
<dbReference type="Pfam" id="PF13340">
    <property type="entry name" value="DUF4096"/>
    <property type="match status" value="1"/>
</dbReference>
<dbReference type="Proteomes" id="UP000251186">
    <property type="component" value="Unassembled WGS sequence"/>
</dbReference>
<sequence length="105" mass="11948">MSTPEDLKGLYTDELKDLWSANDQSGIIFVNRNGLRWRDAPAAYGPHKTLYNRWKRWSEAGVFIRMMEGLSGAQTERRTVMIDATYLKAHRTASSLRVKKGVSGD</sequence>
<gene>
    <name evidence="2" type="ORF">NCTC11166_02316</name>
</gene>
<evidence type="ECO:0000313" key="3">
    <source>
        <dbReference type="Proteomes" id="UP000251186"/>
    </source>
</evidence>
<proteinExistence type="predicted"/>